<proteinExistence type="predicted"/>
<keyword evidence="2" id="KW-1185">Reference proteome</keyword>
<comment type="caution">
    <text evidence="1">The sequence shown here is derived from an EMBL/GenBank/DDBJ whole genome shotgun (WGS) entry which is preliminary data.</text>
</comment>
<sequence>MLLFITVQSTVPVISERTINCPTKNCLHSIWPIGPKGSRGTAEAGAAVACQPGAPAAPLPFTAPHMVLQRQVPRGLLAPHHPGLGPATRPLSPPVSPLYQGLTSPLSPLYPLSLCAAPLHSSSSPFDCLDHVSI</sequence>
<evidence type="ECO:0000313" key="2">
    <source>
        <dbReference type="Proteomes" id="UP001153269"/>
    </source>
</evidence>
<organism evidence="1 2">
    <name type="scientific">Pleuronectes platessa</name>
    <name type="common">European plaice</name>
    <dbReference type="NCBI Taxonomy" id="8262"/>
    <lineage>
        <taxon>Eukaryota</taxon>
        <taxon>Metazoa</taxon>
        <taxon>Chordata</taxon>
        <taxon>Craniata</taxon>
        <taxon>Vertebrata</taxon>
        <taxon>Euteleostomi</taxon>
        <taxon>Actinopterygii</taxon>
        <taxon>Neopterygii</taxon>
        <taxon>Teleostei</taxon>
        <taxon>Neoteleostei</taxon>
        <taxon>Acanthomorphata</taxon>
        <taxon>Carangaria</taxon>
        <taxon>Pleuronectiformes</taxon>
        <taxon>Pleuronectoidei</taxon>
        <taxon>Pleuronectidae</taxon>
        <taxon>Pleuronectes</taxon>
    </lineage>
</organism>
<reference evidence="1" key="1">
    <citation type="submission" date="2020-03" db="EMBL/GenBank/DDBJ databases">
        <authorList>
            <person name="Weist P."/>
        </authorList>
    </citation>
    <scope>NUCLEOTIDE SEQUENCE</scope>
</reference>
<dbReference type="EMBL" id="CADEAL010000667">
    <property type="protein sequence ID" value="CAB1423573.1"/>
    <property type="molecule type" value="Genomic_DNA"/>
</dbReference>
<name>A0A9N7YFA1_PLEPL</name>
<gene>
    <name evidence="1" type="ORF">PLEPLA_LOCUS11493</name>
</gene>
<accession>A0A9N7YFA1</accession>
<dbReference type="Proteomes" id="UP001153269">
    <property type="component" value="Unassembled WGS sequence"/>
</dbReference>
<protein>
    <submittedName>
        <fullName evidence="1">Uncharacterized protein</fullName>
    </submittedName>
</protein>
<dbReference type="AlphaFoldDB" id="A0A9N7YFA1"/>
<evidence type="ECO:0000313" key="1">
    <source>
        <dbReference type="EMBL" id="CAB1423573.1"/>
    </source>
</evidence>